<dbReference type="Pfam" id="PF01502">
    <property type="entry name" value="PRA-CH"/>
    <property type="match status" value="1"/>
</dbReference>
<keyword evidence="11 16" id="KW-0547">Nucleotide-binding</keyword>
<dbReference type="STRING" id="488538.SAR116_0438"/>
<dbReference type="HAMAP" id="MF_01019">
    <property type="entry name" value="HisIE"/>
    <property type="match status" value="1"/>
</dbReference>
<evidence type="ECO:0000256" key="3">
    <source>
        <dbReference type="ARBA" id="ARBA00004496"/>
    </source>
</evidence>
<evidence type="ECO:0000256" key="15">
    <source>
        <dbReference type="ARBA" id="ARBA00023268"/>
    </source>
</evidence>
<dbReference type="InterPro" id="IPR023019">
    <property type="entry name" value="His_synth_HisIE"/>
</dbReference>
<dbReference type="EMBL" id="CP001751">
    <property type="protein sequence ID" value="ADE38681.1"/>
    <property type="molecule type" value="Genomic_DNA"/>
</dbReference>
<accession>D5BQW7</accession>
<keyword evidence="19" id="KW-1185">Reference proteome</keyword>
<evidence type="ECO:0000259" key="17">
    <source>
        <dbReference type="Pfam" id="PF01502"/>
    </source>
</evidence>
<feature type="domain" description="Phosphoribosyl-AMP cyclohydrolase" evidence="17">
    <location>
        <begin position="37"/>
        <end position="109"/>
    </location>
</feature>
<evidence type="ECO:0000256" key="9">
    <source>
        <dbReference type="ARBA" id="ARBA00022490"/>
    </source>
</evidence>
<evidence type="ECO:0000256" key="4">
    <source>
        <dbReference type="ARBA" id="ARBA00005169"/>
    </source>
</evidence>
<keyword evidence="14 16" id="KW-0368">Histidine biosynthesis</keyword>
<keyword evidence="10 16" id="KW-0028">Amino-acid biosynthesis</keyword>
<dbReference type="EC" id="3.5.4.19" evidence="16"/>
<comment type="pathway">
    <text evidence="5 16">Amino-acid biosynthesis; L-histidine biosynthesis; L-histidine from 5-phospho-alpha-D-ribose 1-diphosphate: step 2/9.</text>
</comment>
<dbReference type="NCBIfam" id="NF000768">
    <property type="entry name" value="PRK00051.1"/>
    <property type="match status" value="1"/>
</dbReference>
<dbReference type="UniPathway" id="UPA00031">
    <property type="reaction ID" value="UER00007"/>
</dbReference>
<dbReference type="Proteomes" id="UP000007460">
    <property type="component" value="Chromosome"/>
</dbReference>
<evidence type="ECO:0000256" key="16">
    <source>
        <dbReference type="HAMAP-Rule" id="MF_01019"/>
    </source>
</evidence>
<evidence type="ECO:0000256" key="2">
    <source>
        <dbReference type="ARBA" id="ARBA00001460"/>
    </source>
</evidence>
<keyword evidence="13 16" id="KW-0067">ATP-binding</keyword>
<dbReference type="PANTHER" id="PTHR42945:SF9">
    <property type="entry name" value="HISTIDINE BIOSYNTHESIS BIFUNCTIONAL PROTEIN HISIE"/>
    <property type="match status" value="1"/>
</dbReference>
<protein>
    <recommendedName>
        <fullName evidence="16">Histidine biosynthesis bifunctional protein HisIE</fullName>
    </recommendedName>
    <domain>
        <recommendedName>
            <fullName evidence="16">Phosphoribosyl-AMP cyclohydrolase</fullName>
            <shortName evidence="16">PRA-CH</shortName>
            <ecNumber evidence="16">3.5.4.19</ecNumber>
        </recommendedName>
    </domain>
    <domain>
        <recommendedName>
            <fullName evidence="16">Phosphoribosyl-ATP pyrophosphatase</fullName>
            <shortName evidence="16">PRA-PH</shortName>
            <ecNumber evidence="16">3.6.1.31</ecNumber>
        </recommendedName>
    </domain>
</protein>
<dbReference type="Gene3D" id="3.10.20.810">
    <property type="entry name" value="Phosphoribosyl-AMP cyclohydrolase"/>
    <property type="match status" value="1"/>
</dbReference>
<dbReference type="NCBIfam" id="TIGR03188">
    <property type="entry name" value="histidine_hisI"/>
    <property type="match status" value="1"/>
</dbReference>
<dbReference type="Gene3D" id="1.10.287.1080">
    <property type="entry name" value="MazG-like"/>
    <property type="match status" value="1"/>
</dbReference>
<dbReference type="SUPFAM" id="SSF141734">
    <property type="entry name" value="HisI-like"/>
    <property type="match status" value="1"/>
</dbReference>
<comment type="similarity">
    <text evidence="8">Belongs to the PRA-PH family.</text>
</comment>
<feature type="region of interest" description="Phosphoribosyl-AMP cyclohydrolase" evidence="16">
    <location>
        <begin position="1"/>
        <end position="119"/>
    </location>
</feature>
<keyword evidence="15 16" id="KW-0511">Multifunctional enzyme</keyword>
<gene>
    <name evidence="16" type="primary">hisI</name>
    <name evidence="16" type="synonym">hisIE</name>
    <name evidence="18" type="ordered locus">SAR116_0438</name>
</gene>
<dbReference type="NCBIfam" id="NF002747">
    <property type="entry name" value="PRK02759.1"/>
    <property type="match status" value="1"/>
</dbReference>
<dbReference type="GO" id="GO:0005737">
    <property type="term" value="C:cytoplasm"/>
    <property type="evidence" value="ECO:0007669"/>
    <property type="project" value="UniProtKB-SubCell"/>
</dbReference>
<dbReference type="eggNOG" id="COG0140">
    <property type="taxonomic scope" value="Bacteria"/>
</dbReference>
<dbReference type="RefSeq" id="WP_013045311.1">
    <property type="nucleotide sequence ID" value="NC_014010.1"/>
</dbReference>
<dbReference type="CDD" id="cd11534">
    <property type="entry name" value="NTP-PPase_HisIE_like"/>
    <property type="match status" value="1"/>
</dbReference>
<dbReference type="InterPro" id="IPR008179">
    <property type="entry name" value="HisE"/>
</dbReference>
<comment type="catalytic activity">
    <reaction evidence="1 16">
        <text>1-(5-phospho-beta-D-ribosyl)-5'-AMP + H2O = 1-(5-phospho-beta-D-ribosyl)-5-[(5-phospho-beta-D-ribosylamino)methylideneamino]imidazole-4-carboxamide</text>
        <dbReference type="Rhea" id="RHEA:20049"/>
        <dbReference type="ChEBI" id="CHEBI:15377"/>
        <dbReference type="ChEBI" id="CHEBI:58435"/>
        <dbReference type="ChEBI" id="CHEBI:59457"/>
        <dbReference type="EC" id="3.5.4.19"/>
    </reaction>
</comment>
<dbReference type="GO" id="GO:0000105">
    <property type="term" value="P:L-histidine biosynthetic process"/>
    <property type="evidence" value="ECO:0007669"/>
    <property type="project" value="UniProtKB-UniRule"/>
</dbReference>
<feature type="region of interest" description="Phosphoribosyl-ATP pyrophosphohydrolase" evidence="16">
    <location>
        <begin position="120"/>
        <end position="208"/>
    </location>
</feature>
<dbReference type="AlphaFoldDB" id="D5BQW7"/>
<dbReference type="FunFam" id="3.10.20.810:FF:000001">
    <property type="entry name" value="Histidine biosynthesis bifunctional protein HisIE"/>
    <property type="match status" value="1"/>
</dbReference>
<evidence type="ECO:0000256" key="8">
    <source>
        <dbReference type="ARBA" id="ARBA00009392"/>
    </source>
</evidence>
<dbReference type="SUPFAM" id="SSF101386">
    <property type="entry name" value="all-alpha NTP pyrophosphatases"/>
    <property type="match status" value="1"/>
</dbReference>
<dbReference type="HAMAP" id="MF_01020">
    <property type="entry name" value="HisE"/>
    <property type="match status" value="1"/>
</dbReference>
<dbReference type="FunFam" id="1.10.287.1080:FF:000002">
    <property type="entry name" value="Histidine biosynthesis bifunctional protein HisIE"/>
    <property type="match status" value="1"/>
</dbReference>
<dbReference type="InterPro" id="IPR021130">
    <property type="entry name" value="PRib-ATP_PPHydrolase-like"/>
</dbReference>
<name>D5BQW7_PUNMI</name>
<evidence type="ECO:0000256" key="10">
    <source>
        <dbReference type="ARBA" id="ARBA00022605"/>
    </source>
</evidence>
<evidence type="ECO:0000313" key="18">
    <source>
        <dbReference type="EMBL" id="ADE38681.1"/>
    </source>
</evidence>
<dbReference type="GO" id="GO:0004636">
    <property type="term" value="F:phosphoribosyl-ATP diphosphatase activity"/>
    <property type="evidence" value="ECO:0007669"/>
    <property type="project" value="UniProtKB-UniRule"/>
</dbReference>
<comment type="similarity">
    <text evidence="6 16">In the C-terminal section; belongs to the PRA-PH family.</text>
</comment>
<dbReference type="EC" id="3.6.1.31" evidence="16"/>
<dbReference type="InterPro" id="IPR038019">
    <property type="entry name" value="PRib_AMP_CycHydrolase_sf"/>
</dbReference>
<evidence type="ECO:0000256" key="14">
    <source>
        <dbReference type="ARBA" id="ARBA00023102"/>
    </source>
</evidence>
<comment type="catalytic activity">
    <reaction evidence="2 16">
        <text>1-(5-phospho-beta-D-ribosyl)-ATP + H2O = 1-(5-phospho-beta-D-ribosyl)-5'-AMP + diphosphate + H(+)</text>
        <dbReference type="Rhea" id="RHEA:22828"/>
        <dbReference type="ChEBI" id="CHEBI:15377"/>
        <dbReference type="ChEBI" id="CHEBI:15378"/>
        <dbReference type="ChEBI" id="CHEBI:33019"/>
        <dbReference type="ChEBI" id="CHEBI:59457"/>
        <dbReference type="ChEBI" id="CHEBI:73183"/>
        <dbReference type="EC" id="3.6.1.31"/>
    </reaction>
</comment>
<evidence type="ECO:0000256" key="11">
    <source>
        <dbReference type="ARBA" id="ARBA00022741"/>
    </source>
</evidence>
<evidence type="ECO:0000256" key="13">
    <source>
        <dbReference type="ARBA" id="ARBA00022840"/>
    </source>
</evidence>
<dbReference type="HOGENOM" id="CLU_048577_3_1_5"/>
<organism evidence="18 19">
    <name type="scientific">Puniceispirillum marinum (strain IMCC1322)</name>
    <dbReference type="NCBI Taxonomy" id="488538"/>
    <lineage>
        <taxon>Bacteria</taxon>
        <taxon>Pseudomonadati</taxon>
        <taxon>Pseudomonadota</taxon>
        <taxon>Alphaproteobacteria</taxon>
        <taxon>Candidatus Puniceispirillales</taxon>
        <taxon>Candidatus Puniceispirillaceae</taxon>
        <taxon>Candidatus Puniceispirillum</taxon>
    </lineage>
</organism>
<evidence type="ECO:0000256" key="1">
    <source>
        <dbReference type="ARBA" id="ARBA00000024"/>
    </source>
</evidence>
<keyword evidence="9 16" id="KW-0963">Cytoplasm</keyword>
<evidence type="ECO:0000256" key="7">
    <source>
        <dbReference type="ARBA" id="ARBA00008299"/>
    </source>
</evidence>
<reference evidence="18 19" key="1">
    <citation type="journal article" date="2010" name="J. Bacteriol.">
        <title>Complete genome sequence of "Candidatus Puniceispirillum marinum" IMCC1322, a representative of the SAR116 clade in the Alphaproteobacteria.</title>
        <authorList>
            <person name="Oh H.M."/>
            <person name="Kwon K.K."/>
            <person name="Kang I."/>
            <person name="Kang S.G."/>
            <person name="Lee J.H."/>
            <person name="Kim S.J."/>
            <person name="Cho J.C."/>
        </authorList>
    </citation>
    <scope>NUCLEOTIDE SEQUENCE [LARGE SCALE GENOMIC DNA]</scope>
    <source>
        <strain evidence="18 19">IMCC1322</strain>
    </source>
</reference>
<proteinExistence type="inferred from homology"/>
<sequence length="208" mass="22647">MSDAVMINLDAPDWNKDGESGLLPAIIQHVDTREVLMLGYMNRDALAASYDSGKVTFYSRSKQRLWMKGESSGNILTLIEVKLDCDNDSLLVLASPAGPTCHTGAHSCFGEKTASNTTFLDRLGIVIKQRHAAMPAGSYTTSLFEAGKARIAQKVGEEGVELALARMKDDKAEMANESADLLFHMMVLLEDADLSLADAISVLQDRHK</sequence>
<dbReference type="KEGG" id="apb:SAR116_0438"/>
<keyword evidence="12 16" id="KW-0378">Hydrolase</keyword>
<evidence type="ECO:0000256" key="12">
    <source>
        <dbReference type="ARBA" id="ARBA00022801"/>
    </source>
</evidence>
<dbReference type="PANTHER" id="PTHR42945">
    <property type="entry name" value="HISTIDINE BIOSYNTHESIS BIFUNCTIONAL PROTEIN"/>
    <property type="match status" value="1"/>
</dbReference>
<comment type="subcellular location">
    <subcellularLocation>
        <location evidence="3 16">Cytoplasm</location>
    </subcellularLocation>
</comment>
<evidence type="ECO:0000256" key="5">
    <source>
        <dbReference type="ARBA" id="ARBA00005204"/>
    </source>
</evidence>
<evidence type="ECO:0000313" key="19">
    <source>
        <dbReference type="Proteomes" id="UP000007460"/>
    </source>
</evidence>
<comment type="similarity">
    <text evidence="7 16">In the N-terminal section; belongs to the PRA-CH family.</text>
</comment>
<dbReference type="Pfam" id="PF01503">
    <property type="entry name" value="PRA-PH"/>
    <property type="match status" value="1"/>
</dbReference>
<dbReference type="eggNOG" id="COG0139">
    <property type="taxonomic scope" value="Bacteria"/>
</dbReference>
<dbReference type="InterPro" id="IPR002496">
    <property type="entry name" value="PRib_AMP_CycHydrolase_dom"/>
</dbReference>
<dbReference type="GO" id="GO:0005524">
    <property type="term" value="F:ATP binding"/>
    <property type="evidence" value="ECO:0007669"/>
    <property type="project" value="UniProtKB-KW"/>
</dbReference>
<dbReference type="GO" id="GO:0004635">
    <property type="term" value="F:phosphoribosyl-AMP cyclohydrolase activity"/>
    <property type="evidence" value="ECO:0007669"/>
    <property type="project" value="UniProtKB-UniRule"/>
</dbReference>
<evidence type="ECO:0000256" key="6">
    <source>
        <dbReference type="ARBA" id="ARBA00007731"/>
    </source>
</evidence>
<comment type="pathway">
    <text evidence="4 16">Amino-acid biosynthesis; L-histidine biosynthesis; L-histidine from 5-phospho-alpha-D-ribose 1-diphosphate: step 3/9.</text>
</comment>